<evidence type="ECO:0000256" key="1">
    <source>
        <dbReference type="SAM" id="MobiDB-lite"/>
    </source>
</evidence>
<proteinExistence type="predicted"/>
<evidence type="ECO:0000313" key="2">
    <source>
        <dbReference type="EMBL" id="TIA41931.1"/>
    </source>
</evidence>
<comment type="caution">
    <text evidence="2">The sequence shown here is derived from an EMBL/GenBank/DDBJ whole genome shotgun (WGS) entry which is preliminary data.</text>
</comment>
<sequence>MTDVDDDNATARPQLKQVRRDSGELDEQPLQKAGYLIIHSAYYLDTPRLFANDSKAEGLRGVTPVPDLERFLEDNIDYDFVVEKEYDCEAYCRDHETDFQSIGNSRLRSRISESERAYLFTLTEDLPLATPSSESITHFTPNMAEALNALDNLCQWDRIFDPSDDLEEVRLEAPYTNIYHSRKLLDDYKNKDVDPVYWSQIDAFQDYVLGAMSTDYVEADALFEKSEITLRHFAKLFRKGDIVVMYIDNERVGLLCESIDRMNTWTQRLTYQSWEFDGLFQKKFGTLQVAWPSHRSADDTTSIPITSLSAFPVQFGDPELKQSLKTRGLMLWDCRFGKYVSYEAPTPTPELQKVGKIWWPT</sequence>
<organism evidence="2 3">
    <name type="scientific">Aureobasidium pullulans</name>
    <name type="common">Black yeast</name>
    <name type="synonym">Pullularia pullulans</name>
    <dbReference type="NCBI Taxonomy" id="5580"/>
    <lineage>
        <taxon>Eukaryota</taxon>
        <taxon>Fungi</taxon>
        <taxon>Dikarya</taxon>
        <taxon>Ascomycota</taxon>
        <taxon>Pezizomycotina</taxon>
        <taxon>Dothideomycetes</taxon>
        <taxon>Dothideomycetidae</taxon>
        <taxon>Dothideales</taxon>
        <taxon>Saccotheciaceae</taxon>
        <taxon>Aureobasidium</taxon>
    </lineage>
</organism>
<reference evidence="2 3" key="1">
    <citation type="submission" date="2018-10" db="EMBL/GenBank/DDBJ databases">
        <title>Fifty Aureobasidium pullulans genomes reveal a recombining polyextremotolerant generalist.</title>
        <authorList>
            <person name="Gostincar C."/>
            <person name="Turk M."/>
            <person name="Zajc J."/>
            <person name="Gunde-Cimerman N."/>
        </authorList>
    </citation>
    <scope>NUCLEOTIDE SEQUENCE [LARGE SCALE GENOMIC DNA]</scope>
    <source>
        <strain evidence="2 3">EXF-1645</strain>
    </source>
</reference>
<gene>
    <name evidence="2" type="ORF">D6C78_01455</name>
</gene>
<dbReference type="Proteomes" id="UP000308724">
    <property type="component" value="Unassembled WGS sequence"/>
</dbReference>
<dbReference type="EMBL" id="QZBZ01000015">
    <property type="protein sequence ID" value="TIA41931.1"/>
    <property type="molecule type" value="Genomic_DNA"/>
</dbReference>
<name>A0A4T0C3D3_AURPU</name>
<accession>A0A4T0C3D3</accession>
<dbReference type="AlphaFoldDB" id="A0A4T0C3D3"/>
<evidence type="ECO:0000313" key="3">
    <source>
        <dbReference type="Proteomes" id="UP000308724"/>
    </source>
</evidence>
<feature type="region of interest" description="Disordered" evidence="1">
    <location>
        <begin position="1"/>
        <end position="26"/>
    </location>
</feature>
<protein>
    <submittedName>
        <fullName evidence="2">Uncharacterized protein</fullName>
    </submittedName>
</protein>